<keyword evidence="2" id="KW-1185">Reference proteome</keyword>
<dbReference type="EMBL" id="DS989829">
    <property type="protein sequence ID" value="EFR04950.1"/>
    <property type="molecule type" value="Genomic_DNA"/>
</dbReference>
<dbReference type="OrthoDB" id="5230585at2759"/>
<gene>
    <name evidence="1" type="ORF">MGYG_07952</name>
</gene>
<dbReference type="VEuPathDB" id="FungiDB:MGYG_07952"/>
<organism evidence="2">
    <name type="scientific">Arthroderma gypseum (strain ATCC MYA-4604 / CBS 118893)</name>
    <name type="common">Microsporum gypseum</name>
    <dbReference type="NCBI Taxonomy" id="535722"/>
    <lineage>
        <taxon>Eukaryota</taxon>
        <taxon>Fungi</taxon>
        <taxon>Dikarya</taxon>
        <taxon>Ascomycota</taxon>
        <taxon>Pezizomycotina</taxon>
        <taxon>Eurotiomycetes</taxon>
        <taxon>Eurotiomycetidae</taxon>
        <taxon>Onygenales</taxon>
        <taxon>Arthrodermataceae</taxon>
        <taxon>Nannizzia</taxon>
    </lineage>
</organism>
<dbReference type="RefSeq" id="XP_003169785.1">
    <property type="nucleotide sequence ID" value="XM_003169737.1"/>
</dbReference>
<dbReference type="HOGENOM" id="CLU_032332_0_0_1"/>
<name>E4V4M6_ARTGP</name>
<protein>
    <submittedName>
        <fullName evidence="1">Uncharacterized protein</fullName>
    </submittedName>
</protein>
<dbReference type="GeneID" id="10025017"/>
<dbReference type="OMA" id="WKESPAC"/>
<dbReference type="AlphaFoldDB" id="E4V4M6"/>
<evidence type="ECO:0000313" key="2">
    <source>
        <dbReference type="Proteomes" id="UP000002669"/>
    </source>
</evidence>
<reference evidence="2" key="1">
    <citation type="journal article" date="2012" name="MBio">
        <title>Comparative genome analysis of Trichophyton rubrum and related dermatophytes reveals candidate genes involved in infection.</title>
        <authorList>
            <person name="Martinez D.A."/>
            <person name="Oliver B.G."/>
            <person name="Graeser Y."/>
            <person name="Goldberg J.M."/>
            <person name="Li W."/>
            <person name="Martinez-Rossi N.M."/>
            <person name="Monod M."/>
            <person name="Shelest E."/>
            <person name="Barton R.C."/>
            <person name="Birch E."/>
            <person name="Brakhage A.A."/>
            <person name="Chen Z."/>
            <person name="Gurr S.J."/>
            <person name="Heiman D."/>
            <person name="Heitman J."/>
            <person name="Kosti I."/>
            <person name="Rossi A."/>
            <person name="Saif S."/>
            <person name="Samalova M."/>
            <person name="Saunders C.W."/>
            <person name="Shea T."/>
            <person name="Summerbell R.C."/>
            <person name="Xu J."/>
            <person name="Young S."/>
            <person name="Zeng Q."/>
            <person name="Birren B.W."/>
            <person name="Cuomo C.A."/>
            <person name="White T.C."/>
        </authorList>
    </citation>
    <scope>NUCLEOTIDE SEQUENCE [LARGE SCALE GENOMIC DNA]</scope>
    <source>
        <strain evidence="2">ATCC MYA-4604 / CBS 118893</strain>
    </source>
</reference>
<accession>E4V4M6</accession>
<dbReference type="Proteomes" id="UP000002669">
    <property type="component" value="Unassembled WGS sequence"/>
</dbReference>
<proteinExistence type="predicted"/>
<dbReference type="PANTHER" id="PTHR42080">
    <property type="entry name" value="SRR1 DOMAIN-CONTAINING PROTEIN"/>
    <property type="match status" value="1"/>
</dbReference>
<dbReference type="eggNOG" id="ENOG502SF95">
    <property type="taxonomic scope" value="Eukaryota"/>
</dbReference>
<sequence length="312" mass="35494">MGIPELSIDQREITLSNHSGGFFYLALYGSGAPFFTKDAFQDVYRQLKSNVQQGDKVLLKGADGVTIEYDIEVGKILEADDPDLEYVTMKPYLNYTSPLLLIEGVYSHEAAYCGMRVYHILILRNKHTKEPIETEILPSIDTVFTRFKRHLEVWESSKTCLELQATLDRMEFPANFKIDKIVVFAYRISQTSEDWLHPLANIAERRVSYQHGTYGIVTHEDPEGFLLIDDTTLVISIMPNVPVKETVAHIAQPAMIVWDADDGKKTLCTDPTSSRVKDFLKGSYSKTEFPHDPDNFKSVSIYTKLSSPHFTR</sequence>
<dbReference type="PANTHER" id="PTHR42080:SF3">
    <property type="entry name" value="SRR1-LIKE DOMAIN-CONTAINING PROTEIN"/>
    <property type="match status" value="1"/>
</dbReference>
<dbReference type="InParanoid" id="E4V4M6"/>
<evidence type="ECO:0000313" key="1">
    <source>
        <dbReference type="EMBL" id="EFR04950.1"/>
    </source>
</evidence>